<gene>
    <name evidence="13" type="ORF">K443DRAFT_671067</name>
</gene>
<feature type="chain" id="PRO_5002206305" description="endo-polygalacturonase" evidence="12">
    <location>
        <begin position="20"/>
        <end position="357"/>
    </location>
</feature>
<dbReference type="GO" id="GO:0004650">
    <property type="term" value="F:polygalacturonase activity"/>
    <property type="evidence" value="ECO:0007669"/>
    <property type="project" value="UniProtKB-EC"/>
</dbReference>
<dbReference type="STRING" id="1095629.A0A0C9Y6V3"/>
<evidence type="ECO:0000313" key="13">
    <source>
        <dbReference type="EMBL" id="KIK09744.1"/>
    </source>
</evidence>
<dbReference type="Proteomes" id="UP000054477">
    <property type="component" value="Unassembled WGS sequence"/>
</dbReference>
<evidence type="ECO:0000256" key="6">
    <source>
        <dbReference type="ARBA" id="ARBA00023157"/>
    </source>
</evidence>
<dbReference type="AlphaFoldDB" id="A0A0C9Y6V3"/>
<evidence type="ECO:0000256" key="1">
    <source>
        <dbReference type="ARBA" id="ARBA00008834"/>
    </source>
</evidence>
<comment type="catalytic activity">
    <reaction evidence="9">
        <text>(1,4-alpha-D-galacturonosyl)n+m + H2O = (1,4-alpha-D-galacturonosyl)n + (1,4-alpha-D-galacturonosyl)m.</text>
        <dbReference type="EC" id="3.2.1.15"/>
    </reaction>
</comment>
<proteinExistence type="inferred from homology"/>
<dbReference type="PANTHER" id="PTHR31884:SF1">
    <property type="entry name" value="POLYGALACTURONASE"/>
    <property type="match status" value="1"/>
</dbReference>
<keyword evidence="8" id="KW-0961">Cell wall biogenesis/degradation</keyword>
<feature type="active site" evidence="10">
    <location>
        <position position="220"/>
    </location>
</feature>
<dbReference type="HOGENOM" id="CLU_040116_0_1_1"/>
<keyword evidence="5 11" id="KW-0378">Hydrolase</keyword>
<protein>
    <recommendedName>
        <fullName evidence="2">endo-polygalacturonase</fullName>
        <ecNumber evidence="2">3.2.1.15</ecNumber>
    </recommendedName>
</protein>
<evidence type="ECO:0000256" key="11">
    <source>
        <dbReference type="RuleBase" id="RU361169"/>
    </source>
</evidence>
<dbReference type="PROSITE" id="PS00502">
    <property type="entry name" value="POLYGALACTURONASE"/>
    <property type="match status" value="1"/>
</dbReference>
<evidence type="ECO:0000256" key="2">
    <source>
        <dbReference type="ARBA" id="ARBA00012736"/>
    </source>
</evidence>
<dbReference type="InterPro" id="IPR000743">
    <property type="entry name" value="Glyco_hydro_28"/>
</dbReference>
<reference evidence="14" key="2">
    <citation type="submission" date="2015-01" db="EMBL/GenBank/DDBJ databases">
        <title>Evolutionary Origins and Diversification of the Mycorrhizal Mutualists.</title>
        <authorList>
            <consortium name="DOE Joint Genome Institute"/>
            <consortium name="Mycorrhizal Genomics Consortium"/>
            <person name="Kohler A."/>
            <person name="Kuo A."/>
            <person name="Nagy L.G."/>
            <person name="Floudas D."/>
            <person name="Copeland A."/>
            <person name="Barry K.W."/>
            <person name="Cichocki N."/>
            <person name="Veneault-Fourrey C."/>
            <person name="LaButti K."/>
            <person name="Lindquist E.A."/>
            <person name="Lipzen A."/>
            <person name="Lundell T."/>
            <person name="Morin E."/>
            <person name="Murat C."/>
            <person name="Riley R."/>
            <person name="Ohm R."/>
            <person name="Sun H."/>
            <person name="Tunlid A."/>
            <person name="Henrissat B."/>
            <person name="Grigoriev I.V."/>
            <person name="Hibbett D.S."/>
            <person name="Martin F."/>
        </authorList>
    </citation>
    <scope>NUCLEOTIDE SEQUENCE [LARGE SCALE GENOMIC DNA]</scope>
    <source>
        <strain evidence="14">LaAM-08-1</strain>
    </source>
</reference>
<dbReference type="SUPFAM" id="SSF51126">
    <property type="entry name" value="Pectin lyase-like"/>
    <property type="match status" value="1"/>
</dbReference>
<evidence type="ECO:0000256" key="9">
    <source>
        <dbReference type="ARBA" id="ARBA00034074"/>
    </source>
</evidence>
<dbReference type="OrthoDB" id="1546079at2759"/>
<evidence type="ECO:0000256" key="5">
    <source>
        <dbReference type="ARBA" id="ARBA00022801"/>
    </source>
</evidence>
<sequence length="357" mass="36696">MLSVFSVLLFAGAVLVAEACQGSISSLSDVDYAVKCTTITLRGFTVPAGQGLILNLLPGTTVTMAGDISFGNKSWAGPLFTIIGTSITFNGNGHKFNGGGPFYWDGKGLNSGTQKPDPMMKIKMSGTFQGVTVVNSPARAFSVANPAPLLMTGLTVDDSQGDYANNRSKGLAAGHNTDGFDVGSDNVTIQNCTVHNQDDCLAINKGKNITFDRNTCIGGHGISIGSIGSNVAVSGVIVSNNIINESDQALRIKTIASATGSVVGNVTYSGNTAKGIRKFGVIIDQSYPSTLGTPGTGTIISNVNFGSPFSNITVNSGANQVAVNCGSGSCIGTWNWYYLSAKGGVTSPPSNVNILGL</sequence>
<dbReference type="InterPro" id="IPR012334">
    <property type="entry name" value="Pectin_lyas_fold"/>
</dbReference>
<keyword evidence="3 12" id="KW-0732">Signal</keyword>
<evidence type="ECO:0000256" key="12">
    <source>
        <dbReference type="SAM" id="SignalP"/>
    </source>
</evidence>
<organism evidence="13 14">
    <name type="scientific">Laccaria amethystina LaAM-08-1</name>
    <dbReference type="NCBI Taxonomy" id="1095629"/>
    <lineage>
        <taxon>Eukaryota</taxon>
        <taxon>Fungi</taxon>
        <taxon>Dikarya</taxon>
        <taxon>Basidiomycota</taxon>
        <taxon>Agaricomycotina</taxon>
        <taxon>Agaricomycetes</taxon>
        <taxon>Agaricomycetidae</taxon>
        <taxon>Agaricales</taxon>
        <taxon>Agaricineae</taxon>
        <taxon>Hydnangiaceae</taxon>
        <taxon>Laccaria</taxon>
    </lineage>
</organism>
<keyword evidence="6" id="KW-1015">Disulfide bond</keyword>
<dbReference type="GO" id="GO:0005576">
    <property type="term" value="C:extracellular region"/>
    <property type="evidence" value="ECO:0007669"/>
    <property type="project" value="TreeGrafter"/>
</dbReference>
<accession>A0A0C9Y6V3</accession>
<keyword evidence="4" id="KW-0677">Repeat</keyword>
<evidence type="ECO:0000256" key="7">
    <source>
        <dbReference type="ARBA" id="ARBA00023295"/>
    </source>
</evidence>
<evidence type="ECO:0000256" key="3">
    <source>
        <dbReference type="ARBA" id="ARBA00022729"/>
    </source>
</evidence>
<name>A0A0C9Y6V3_9AGAR</name>
<comment type="similarity">
    <text evidence="1 11">Belongs to the glycosyl hydrolase 28 family.</text>
</comment>
<evidence type="ECO:0000256" key="4">
    <source>
        <dbReference type="ARBA" id="ARBA00022737"/>
    </source>
</evidence>
<dbReference type="Gene3D" id="2.160.20.10">
    <property type="entry name" value="Single-stranded right-handed beta-helix, Pectin lyase-like"/>
    <property type="match status" value="1"/>
</dbReference>
<evidence type="ECO:0000256" key="8">
    <source>
        <dbReference type="ARBA" id="ARBA00023316"/>
    </source>
</evidence>
<dbReference type="InterPro" id="IPR006626">
    <property type="entry name" value="PbH1"/>
</dbReference>
<keyword evidence="14" id="KW-1185">Reference proteome</keyword>
<dbReference type="EMBL" id="KN838537">
    <property type="protein sequence ID" value="KIK09744.1"/>
    <property type="molecule type" value="Genomic_DNA"/>
</dbReference>
<keyword evidence="7 11" id="KW-0326">Glycosidase</keyword>
<dbReference type="SMART" id="SM00710">
    <property type="entry name" value="PbH1"/>
    <property type="match status" value="4"/>
</dbReference>
<dbReference type="Pfam" id="PF00295">
    <property type="entry name" value="Glyco_hydro_28"/>
    <property type="match status" value="1"/>
</dbReference>
<evidence type="ECO:0000256" key="10">
    <source>
        <dbReference type="PROSITE-ProRule" id="PRU10052"/>
    </source>
</evidence>
<dbReference type="InterPro" id="IPR050434">
    <property type="entry name" value="Glycosyl_hydrlase_28"/>
</dbReference>
<dbReference type="EC" id="3.2.1.15" evidence="2"/>
<dbReference type="GO" id="GO:0045490">
    <property type="term" value="P:pectin catabolic process"/>
    <property type="evidence" value="ECO:0007669"/>
    <property type="project" value="UniProtKB-ARBA"/>
</dbReference>
<dbReference type="InterPro" id="IPR011050">
    <property type="entry name" value="Pectin_lyase_fold/virulence"/>
</dbReference>
<dbReference type="PANTHER" id="PTHR31884">
    <property type="entry name" value="POLYGALACTURONASE"/>
    <property type="match status" value="1"/>
</dbReference>
<evidence type="ECO:0000313" key="14">
    <source>
        <dbReference type="Proteomes" id="UP000054477"/>
    </source>
</evidence>
<dbReference type="GO" id="GO:0071555">
    <property type="term" value="P:cell wall organization"/>
    <property type="evidence" value="ECO:0007669"/>
    <property type="project" value="UniProtKB-KW"/>
</dbReference>
<feature type="signal peptide" evidence="12">
    <location>
        <begin position="1"/>
        <end position="19"/>
    </location>
</feature>
<reference evidence="13 14" key="1">
    <citation type="submission" date="2014-04" db="EMBL/GenBank/DDBJ databases">
        <authorList>
            <consortium name="DOE Joint Genome Institute"/>
            <person name="Kuo A."/>
            <person name="Kohler A."/>
            <person name="Nagy L.G."/>
            <person name="Floudas D."/>
            <person name="Copeland A."/>
            <person name="Barry K.W."/>
            <person name="Cichocki N."/>
            <person name="Veneault-Fourrey C."/>
            <person name="LaButti K."/>
            <person name="Lindquist E.A."/>
            <person name="Lipzen A."/>
            <person name="Lundell T."/>
            <person name="Morin E."/>
            <person name="Murat C."/>
            <person name="Sun H."/>
            <person name="Tunlid A."/>
            <person name="Henrissat B."/>
            <person name="Grigoriev I.V."/>
            <person name="Hibbett D.S."/>
            <person name="Martin F."/>
            <person name="Nordberg H.P."/>
            <person name="Cantor M.N."/>
            <person name="Hua S.X."/>
        </authorList>
    </citation>
    <scope>NUCLEOTIDE SEQUENCE [LARGE SCALE GENOMIC DNA]</scope>
    <source>
        <strain evidence="13 14">LaAM-08-1</strain>
    </source>
</reference>